<dbReference type="SUPFAM" id="SSF52172">
    <property type="entry name" value="CheY-like"/>
    <property type="match status" value="1"/>
</dbReference>
<dbReference type="RefSeq" id="WP_180281086.1">
    <property type="nucleotide sequence ID" value="NZ_JABFDB010000002.1"/>
</dbReference>
<dbReference type="PROSITE" id="PS50110">
    <property type="entry name" value="RESPONSE_REGULATORY"/>
    <property type="match status" value="1"/>
</dbReference>
<dbReference type="InterPro" id="IPR011006">
    <property type="entry name" value="CheY-like_superfamily"/>
</dbReference>
<dbReference type="CDD" id="cd00156">
    <property type="entry name" value="REC"/>
    <property type="match status" value="1"/>
</dbReference>
<accession>A0ABX2T4S7</accession>
<evidence type="ECO:0000313" key="4">
    <source>
        <dbReference type="EMBL" id="NYZ19337.1"/>
    </source>
</evidence>
<reference evidence="4 5" key="1">
    <citation type="submission" date="2020-05" db="EMBL/GenBank/DDBJ databases">
        <title>Azospirillum oleiclasticum sp. nov, a nitrogen-fixing and heavy crude oil-emulsifying bacterium isolated from the crude oil of Yumen Oilfield.</title>
        <authorList>
            <person name="Wu D."/>
            <person name="Cai M."/>
            <person name="Zhang X."/>
        </authorList>
    </citation>
    <scope>NUCLEOTIDE SEQUENCE [LARGE SCALE GENOMIC DNA]</scope>
    <source>
        <strain evidence="4 5">ROY-1-1-2</strain>
    </source>
</reference>
<gene>
    <name evidence="4" type="ORF">HND93_06410</name>
</gene>
<dbReference type="InterPro" id="IPR050595">
    <property type="entry name" value="Bact_response_regulator"/>
</dbReference>
<dbReference type="PANTHER" id="PTHR44591:SF3">
    <property type="entry name" value="RESPONSE REGULATORY DOMAIN-CONTAINING PROTEIN"/>
    <property type="match status" value="1"/>
</dbReference>
<sequence>MAEARHVLVVEDEALAALAIEDYLIDCGFRVSVAGDGIAALERFDRDPADLVVTDLRMPRMDGRSLIRELRRRRPTLPIVVMTGFVAFLPGEDDLTGADWMPLEVLRKPVSPTEMLAAMERVARG</sequence>
<dbReference type="Gene3D" id="3.40.50.2300">
    <property type="match status" value="1"/>
</dbReference>
<dbReference type="PANTHER" id="PTHR44591">
    <property type="entry name" value="STRESS RESPONSE REGULATOR PROTEIN 1"/>
    <property type="match status" value="1"/>
</dbReference>
<evidence type="ECO:0000259" key="3">
    <source>
        <dbReference type="PROSITE" id="PS50110"/>
    </source>
</evidence>
<evidence type="ECO:0000256" key="1">
    <source>
        <dbReference type="ARBA" id="ARBA00022553"/>
    </source>
</evidence>
<keyword evidence="5" id="KW-1185">Reference proteome</keyword>
<evidence type="ECO:0000256" key="2">
    <source>
        <dbReference type="PROSITE-ProRule" id="PRU00169"/>
    </source>
</evidence>
<protein>
    <submittedName>
        <fullName evidence="4">Response regulator</fullName>
    </submittedName>
</protein>
<name>A0ABX2T4S7_9PROT</name>
<dbReference type="Pfam" id="PF00072">
    <property type="entry name" value="Response_reg"/>
    <property type="match status" value="1"/>
</dbReference>
<keyword evidence="1 2" id="KW-0597">Phosphoprotein</keyword>
<dbReference type="Proteomes" id="UP000584642">
    <property type="component" value="Unassembled WGS sequence"/>
</dbReference>
<comment type="caution">
    <text evidence="4">The sequence shown here is derived from an EMBL/GenBank/DDBJ whole genome shotgun (WGS) entry which is preliminary data.</text>
</comment>
<proteinExistence type="predicted"/>
<dbReference type="SMART" id="SM00448">
    <property type="entry name" value="REC"/>
    <property type="match status" value="1"/>
</dbReference>
<feature type="domain" description="Response regulatory" evidence="3">
    <location>
        <begin position="6"/>
        <end position="123"/>
    </location>
</feature>
<evidence type="ECO:0000313" key="5">
    <source>
        <dbReference type="Proteomes" id="UP000584642"/>
    </source>
</evidence>
<dbReference type="EMBL" id="JABFDB010000002">
    <property type="protein sequence ID" value="NYZ19337.1"/>
    <property type="molecule type" value="Genomic_DNA"/>
</dbReference>
<feature type="modified residue" description="4-aspartylphosphate" evidence="2">
    <location>
        <position position="55"/>
    </location>
</feature>
<organism evidence="4 5">
    <name type="scientific">Azospirillum oleiclasticum</name>
    <dbReference type="NCBI Taxonomy" id="2735135"/>
    <lineage>
        <taxon>Bacteria</taxon>
        <taxon>Pseudomonadati</taxon>
        <taxon>Pseudomonadota</taxon>
        <taxon>Alphaproteobacteria</taxon>
        <taxon>Rhodospirillales</taxon>
        <taxon>Azospirillaceae</taxon>
        <taxon>Azospirillum</taxon>
    </lineage>
</organism>
<dbReference type="InterPro" id="IPR001789">
    <property type="entry name" value="Sig_transdc_resp-reg_receiver"/>
</dbReference>